<dbReference type="AlphaFoldDB" id="D5GAN4"/>
<keyword evidence="5" id="KW-1185">Reference proteome</keyword>
<dbReference type="Pfam" id="PF05002">
    <property type="entry name" value="SGS"/>
    <property type="match status" value="1"/>
</dbReference>
<dbReference type="KEGG" id="tml:GSTUM_00003650001"/>
<evidence type="ECO:0000313" key="5">
    <source>
        <dbReference type="Proteomes" id="UP000006911"/>
    </source>
</evidence>
<evidence type="ECO:0000313" key="4">
    <source>
        <dbReference type="EMBL" id="CAZ81577.1"/>
    </source>
</evidence>
<evidence type="ECO:0000259" key="3">
    <source>
        <dbReference type="PROSITE" id="PS51203"/>
    </source>
</evidence>
<reference evidence="4 5" key="1">
    <citation type="journal article" date="2010" name="Nature">
        <title>Perigord black truffle genome uncovers evolutionary origins and mechanisms of symbiosis.</title>
        <authorList>
            <person name="Martin F."/>
            <person name="Kohler A."/>
            <person name="Murat C."/>
            <person name="Balestrini R."/>
            <person name="Coutinho P.M."/>
            <person name="Jaillon O."/>
            <person name="Montanini B."/>
            <person name="Morin E."/>
            <person name="Noel B."/>
            <person name="Percudani R."/>
            <person name="Porcel B."/>
            <person name="Rubini A."/>
            <person name="Amicucci A."/>
            <person name="Amselem J."/>
            <person name="Anthouard V."/>
            <person name="Arcioni S."/>
            <person name="Artiguenave F."/>
            <person name="Aury J.M."/>
            <person name="Ballario P."/>
            <person name="Bolchi A."/>
            <person name="Brenna A."/>
            <person name="Brun A."/>
            <person name="Buee M."/>
            <person name="Cantarel B."/>
            <person name="Chevalier G."/>
            <person name="Couloux A."/>
            <person name="Da Silva C."/>
            <person name="Denoeud F."/>
            <person name="Duplessis S."/>
            <person name="Ghignone S."/>
            <person name="Hilselberger B."/>
            <person name="Iotti M."/>
            <person name="Marcais B."/>
            <person name="Mello A."/>
            <person name="Miranda M."/>
            <person name="Pacioni G."/>
            <person name="Quesneville H."/>
            <person name="Riccioni C."/>
            <person name="Ruotolo R."/>
            <person name="Splivallo R."/>
            <person name="Stocchi V."/>
            <person name="Tisserant E."/>
            <person name="Viscomi A.R."/>
            <person name="Zambonelli A."/>
            <person name="Zampieri E."/>
            <person name="Henrissat B."/>
            <person name="Lebrun M.H."/>
            <person name="Paolocci F."/>
            <person name="Bonfante P."/>
            <person name="Ottonello S."/>
            <person name="Wincker P."/>
        </authorList>
    </citation>
    <scope>NUCLEOTIDE SEQUENCE [LARGE SCALE GENOMIC DNA]</scope>
    <source>
        <strain evidence="4 5">Mel28</strain>
    </source>
</reference>
<evidence type="ECO:0000259" key="2">
    <source>
        <dbReference type="PROSITE" id="PS51048"/>
    </source>
</evidence>
<dbReference type="Gene3D" id="2.60.40.790">
    <property type="match status" value="1"/>
</dbReference>
<gene>
    <name evidence="4" type="ORF">GSTUM_00003650001</name>
</gene>
<feature type="region of interest" description="Disordered" evidence="1">
    <location>
        <begin position="45"/>
        <end position="84"/>
    </location>
</feature>
<name>D5GAN4_TUBMM</name>
<dbReference type="GeneID" id="9187744"/>
<dbReference type="eggNOG" id="KOG1309">
    <property type="taxonomic scope" value="Eukaryota"/>
</dbReference>
<dbReference type="InterPro" id="IPR007699">
    <property type="entry name" value="SGS_dom"/>
</dbReference>
<dbReference type="OMA" id="KSGPKNW"/>
<protein>
    <submittedName>
        <fullName evidence="4">(Perigord truffle) hypothetical protein</fullName>
    </submittedName>
</protein>
<dbReference type="HOGENOM" id="CLU_039532_3_1_1"/>
<dbReference type="STRING" id="656061.D5GAN4"/>
<dbReference type="Proteomes" id="UP000006911">
    <property type="component" value="Unassembled WGS sequence"/>
</dbReference>
<proteinExistence type="predicted"/>
<dbReference type="InterPro" id="IPR008978">
    <property type="entry name" value="HSP20-like_chaperone"/>
</dbReference>
<dbReference type="PROSITE" id="PS51203">
    <property type="entry name" value="CS"/>
    <property type="match status" value="1"/>
</dbReference>
<sequence>MEKRFGDAAFCIAEAEKKVAGEKERNLIGIWKNKIEIQLSKLDDDDPAREVTVSQVPDAEVPIPEKRKEPTPASRSWDDKVASASAPLPPALGVSTPASRIRHEWYQTASQVVLTIYVKGVPKDKTTVEINSESVSVAFPLVTGSEWTFDVSPLFDKIDPMTSGFSILSTKIEIKLAKAHQGRKWSGLEAPESASALGAGEASVGMAGEPKAALPMYPTSSKKGPKDWDKVANDLTSRAEYDSDYEGGDPVNHFFKKLYKDADEDTRRAMMKSYVESNGTALSTNWHEVGKARVETSPPGRWCFFLA</sequence>
<dbReference type="InterPro" id="IPR007052">
    <property type="entry name" value="CS_dom"/>
</dbReference>
<dbReference type="SUPFAM" id="SSF49764">
    <property type="entry name" value="HSP20-like chaperones"/>
    <property type="match status" value="1"/>
</dbReference>
<dbReference type="EMBL" id="FN430081">
    <property type="protein sequence ID" value="CAZ81577.1"/>
    <property type="molecule type" value="Genomic_DNA"/>
</dbReference>
<dbReference type="InterPro" id="IPR044563">
    <property type="entry name" value="Sgt1-like"/>
</dbReference>
<dbReference type="Pfam" id="PF04969">
    <property type="entry name" value="CS"/>
    <property type="match status" value="1"/>
</dbReference>
<dbReference type="PANTHER" id="PTHR45862">
    <property type="entry name" value="PROTEIN SGT1 HOMOLOG"/>
    <property type="match status" value="1"/>
</dbReference>
<dbReference type="CDD" id="cd06466">
    <property type="entry name" value="p23_CS_SGT1_like"/>
    <property type="match status" value="1"/>
</dbReference>
<dbReference type="InParanoid" id="D5GAN4"/>
<evidence type="ECO:0000256" key="1">
    <source>
        <dbReference type="SAM" id="MobiDB-lite"/>
    </source>
</evidence>
<dbReference type="RefSeq" id="XP_002837386.1">
    <property type="nucleotide sequence ID" value="XM_002837340.1"/>
</dbReference>
<organism evidence="4 5">
    <name type="scientific">Tuber melanosporum (strain Mel28)</name>
    <name type="common">Perigord black truffle</name>
    <dbReference type="NCBI Taxonomy" id="656061"/>
    <lineage>
        <taxon>Eukaryota</taxon>
        <taxon>Fungi</taxon>
        <taxon>Dikarya</taxon>
        <taxon>Ascomycota</taxon>
        <taxon>Pezizomycotina</taxon>
        <taxon>Pezizomycetes</taxon>
        <taxon>Pezizales</taxon>
        <taxon>Tuberaceae</taxon>
        <taxon>Tuber</taxon>
    </lineage>
</organism>
<dbReference type="FunCoup" id="D5GAN4">
    <property type="interactions" value="978"/>
</dbReference>
<dbReference type="PROSITE" id="PS51048">
    <property type="entry name" value="SGS"/>
    <property type="match status" value="1"/>
</dbReference>
<feature type="domain" description="SGS" evidence="2">
    <location>
        <begin position="216"/>
        <end position="307"/>
    </location>
</feature>
<accession>D5GAN4</accession>
<feature type="compositionally biased region" description="Basic and acidic residues" evidence="1">
    <location>
        <begin position="63"/>
        <end position="81"/>
    </location>
</feature>
<feature type="domain" description="CS" evidence="3">
    <location>
        <begin position="98"/>
        <end position="189"/>
    </location>
</feature>
<dbReference type="GO" id="GO:0051087">
    <property type="term" value="F:protein-folding chaperone binding"/>
    <property type="evidence" value="ECO:0007669"/>
    <property type="project" value="InterPro"/>
</dbReference>